<dbReference type="Proteomes" id="UP000655225">
    <property type="component" value="Unassembled WGS sequence"/>
</dbReference>
<dbReference type="SUPFAM" id="SSF53474">
    <property type="entry name" value="alpha/beta-Hydrolases"/>
    <property type="match status" value="1"/>
</dbReference>
<organism evidence="2 3">
    <name type="scientific">Tetracentron sinense</name>
    <name type="common">Spur-leaf</name>
    <dbReference type="NCBI Taxonomy" id="13715"/>
    <lineage>
        <taxon>Eukaryota</taxon>
        <taxon>Viridiplantae</taxon>
        <taxon>Streptophyta</taxon>
        <taxon>Embryophyta</taxon>
        <taxon>Tracheophyta</taxon>
        <taxon>Spermatophyta</taxon>
        <taxon>Magnoliopsida</taxon>
        <taxon>Trochodendrales</taxon>
        <taxon>Trochodendraceae</taxon>
        <taxon>Tetracentron</taxon>
    </lineage>
</organism>
<dbReference type="InterPro" id="IPR029058">
    <property type="entry name" value="AB_hydrolase_fold"/>
</dbReference>
<proteinExistence type="predicted"/>
<dbReference type="GO" id="GO:0006629">
    <property type="term" value="P:lipid metabolic process"/>
    <property type="evidence" value="ECO:0007669"/>
    <property type="project" value="InterPro"/>
</dbReference>
<gene>
    <name evidence="2" type="ORF">HHK36_022550</name>
</gene>
<dbReference type="AlphaFoldDB" id="A0A835D676"/>
<dbReference type="OrthoDB" id="58570at2759"/>
<dbReference type="PANTHER" id="PTHR31479:SF2">
    <property type="entry name" value="ALPHA_BETA-HYDROLASES SUPERFAMILY PROTEIN"/>
    <property type="match status" value="1"/>
</dbReference>
<keyword evidence="3" id="KW-1185">Reference proteome</keyword>
<reference evidence="2 3" key="1">
    <citation type="submission" date="2020-04" db="EMBL/GenBank/DDBJ databases">
        <title>Plant Genome Project.</title>
        <authorList>
            <person name="Zhang R.-G."/>
        </authorList>
    </citation>
    <scope>NUCLEOTIDE SEQUENCE [LARGE SCALE GENOMIC DNA]</scope>
    <source>
        <strain evidence="2">YNK0</strain>
        <tissue evidence="2">Leaf</tissue>
    </source>
</reference>
<dbReference type="Pfam" id="PF01764">
    <property type="entry name" value="Lipase_3"/>
    <property type="match status" value="1"/>
</dbReference>
<dbReference type="InterPro" id="IPR002921">
    <property type="entry name" value="Fungal_lipase-type"/>
</dbReference>
<name>A0A835D676_TETSI</name>
<comment type="caution">
    <text evidence="2">The sequence shown here is derived from an EMBL/GenBank/DDBJ whole genome shotgun (WGS) entry which is preliminary data.</text>
</comment>
<feature type="domain" description="Fungal lipase-type" evidence="1">
    <location>
        <begin position="168"/>
        <end position="230"/>
    </location>
</feature>
<dbReference type="EMBL" id="JABCRI010000016">
    <property type="protein sequence ID" value="KAF8392208.1"/>
    <property type="molecule type" value="Genomic_DNA"/>
</dbReference>
<dbReference type="OMA" id="TCIRIRE"/>
<accession>A0A835D676</accession>
<evidence type="ECO:0000313" key="3">
    <source>
        <dbReference type="Proteomes" id="UP000655225"/>
    </source>
</evidence>
<evidence type="ECO:0000259" key="1">
    <source>
        <dbReference type="Pfam" id="PF01764"/>
    </source>
</evidence>
<protein>
    <recommendedName>
        <fullName evidence="1">Fungal lipase-type domain-containing protein</fullName>
    </recommendedName>
</protein>
<evidence type="ECO:0000313" key="2">
    <source>
        <dbReference type="EMBL" id="KAF8392208.1"/>
    </source>
</evidence>
<dbReference type="PANTHER" id="PTHR31479">
    <property type="entry name" value="ALPHA/BETA-HYDROLASES SUPERFAMILY PROTEIN"/>
    <property type="match status" value="1"/>
</dbReference>
<dbReference type="Gene3D" id="3.40.50.1820">
    <property type="entry name" value="alpha/beta hydrolase"/>
    <property type="match status" value="1"/>
</dbReference>
<sequence length="391" mass="44468">MLPVIGLAQLFYPAIVSDEGYWGDDRKKKRRLPFGHMGKRGNRETEGVMATMREYFSLSGPLHLTVVDWKCANHQRSVAASLVQGVYILERDRQHNRQGPQALAPPWWEFFHFRLRRQLVDDADFSIFGAIYEFKSPPSNSNHSTQDAPRYVIAFRGTITKPYSSRDLILIQDVFLNRLHRSSRFETAIQAVQNMVAHEVGDSNIWLAGHSLGSAMAMLSGKNMAKKGIFLKAFLFNPLYFSTPIEEIKVEKLKQGIRVVSSVIRAGISVALKGNQERSRSDDQFVALSVWVPFLFVNPNDRFCCEYIGYFEHRKKMEEIGAGCVGRVATQNSIRGLFLSAIGNESEPLHLLPSANLTVNLSPSLDFKQAHGIQQWWKLNLSLQSKLYQYR</sequence>